<proteinExistence type="predicted"/>
<evidence type="ECO:0000313" key="2">
    <source>
        <dbReference type="Proteomes" id="UP000186922"/>
    </source>
</evidence>
<comment type="caution">
    <text evidence="1">The sequence shown here is derived from an EMBL/GenBank/DDBJ whole genome shotgun (WGS) entry which is preliminary data.</text>
</comment>
<dbReference type="EMBL" id="BDGG01000001">
    <property type="protein sequence ID" value="GAU90072.1"/>
    <property type="molecule type" value="Genomic_DNA"/>
</dbReference>
<reference evidence="1 2" key="1">
    <citation type="journal article" date="2016" name="Nat. Commun.">
        <title>Extremotolerant tardigrade genome and improved radiotolerance of human cultured cells by tardigrade-unique protein.</title>
        <authorList>
            <person name="Hashimoto T."/>
            <person name="Horikawa D.D."/>
            <person name="Saito Y."/>
            <person name="Kuwahara H."/>
            <person name="Kozuka-Hata H."/>
            <person name="Shin-I T."/>
            <person name="Minakuchi Y."/>
            <person name="Ohishi K."/>
            <person name="Motoyama A."/>
            <person name="Aizu T."/>
            <person name="Enomoto A."/>
            <person name="Kondo K."/>
            <person name="Tanaka S."/>
            <person name="Hara Y."/>
            <person name="Koshikawa S."/>
            <person name="Sagara H."/>
            <person name="Miura T."/>
            <person name="Yokobori S."/>
            <person name="Miyagawa K."/>
            <person name="Suzuki Y."/>
            <person name="Kubo T."/>
            <person name="Oyama M."/>
            <person name="Kohara Y."/>
            <person name="Fujiyama A."/>
            <person name="Arakawa K."/>
            <person name="Katayama T."/>
            <person name="Toyoda A."/>
            <person name="Kunieda T."/>
        </authorList>
    </citation>
    <scope>NUCLEOTIDE SEQUENCE [LARGE SCALE GENOMIC DNA]</scope>
    <source>
        <strain evidence="1 2">YOKOZUNA-1</strain>
    </source>
</reference>
<sequence length="64" mass="7304">MTRSLRKVQAFCMPAVFLNPLTPSSSPFRQRAGVKAIPGKRVIVSGHFVETLQHLHKHKDFLYQ</sequence>
<keyword evidence="2" id="KW-1185">Reference proteome</keyword>
<dbReference type="AlphaFoldDB" id="A0A1D1UQW5"/>
<accession>A0A1D1UQW5</accession>
<organism evidence="1 2">
    <name type="scientific">Ramazzottius varieornatus</name>
    <name type="common">Water bear</name>
    <name type="synonym">Tardigrade</name>
    <dbReference type="NCBI Taxonomy" id="947166"/>
    <lineage>
        <taxon>Eukaryota</taxon>
        <taxon>Metazoa</taxon>
        <taxon>Ecdysozoa</taxon>
        <taxon>Tardigrada</taxon>
        <taxon>Eutardigrada</taxon>
        <taxon>Parachela</taxon>
        <taxon>Hypsibioidea</taxon>
        <taxon>Ramazzottiidae</taxon>
        <taxon>Ramazzottius</taxon>
    </lineage>
</organism>
<evidence type="ECO:0000313" key="1">
    <source>
        <dbReference type="EMBL" id="GAU90072.1"/>
    </source>
</evidence>
<gene>
    <name evidence="1" type="primary">RvY_02544-1</name>
    <name evidence="1" type="synonym">RvY_02544.1</name>
    <name evidence="1" type="ORF">RvY_02544</name>
</gene>
<dbReference type="Proteomes" id="UP000186922">
    <property type="component" value="Unassembled WGS sequence"/>
</dbReference>
<name>A0A1D1UQW5_RAMVA</name>
<protein>
    <submittedName>
        <fullName evidence="1">Uncharacterized protein</fullName>
    </submittedName>
</protein>